<dbReference type="EMBL" id="JBJHZZ010000025">
    <property type="protein sequence ID" value="MFL0248656.1"/>
    <property type="molecule type" value="Genomic_DNA"/>
</dbReference>
<keyword evidence="1" id="KW-0812">Transmembrane</keyword>
<keyword evidence="1" id="KW-1133">Transmembrane helix</keyword>
<feature type="transmembrane region" description="Helical" evidence="1">
    <location>
        <begin position="131"/>
        <end position="154"/>
    </location>
</feature>
<gene>
    <name evidence="2" type="ORF">ACJDUG_17065</name>
</gene>
<name>A0ABW8T8J1_9CLOT</name>
<evidence type="ECO:0000256" key="1">
    <source>
        <dbReference type="SAM" id="Phobius"/>
    </source>
</evidence>
<reference evidence="2 3" key="1">
    <citation type="submission" date="2024-11" db="EMBL/GenBank/DDBJ databases">
        <authorList>
            <person name="Heng Y.C."/>
            <person name="Lim A.C.H."/>
            <person name="Lee J.K.Y."/>
            <person name="Kittelmann S."/>
        </authorList>
    </citation>
    <scope>NUCLEOTIDE SEQUENCE [LARGE SCALE GENOMIC DNA]</scope>
    <source>
        <strain evidence="2 3">WILCCON 0185</strain>
    </source>
</reference>
<protein>
    <submittedName>
        <fullName evidence="2">Tryptophan transporter</fullName>
    </submittedName>
</protein>
<feature type="transmembrane region" description="Helical" evidence="1">
    <location>
        <begin position="6"/>
        <end position="30"/>
    </location>
</feature>
<keyword evidence="3" id="KW-1185">Reference proteome</keyword>
<proteinExistence type="predicted"/>
<dbReference type="InterPro" id="IPR031360">
    <property type="entry name" value="TrpP"/>
</dbReference>
<feature type="transmembrane region" description="Helical" evidence="1">
    <location>
        <begin position="106"/>
        <end position="125"/>
    </location>
</feature>
<dbReference type="RefSeq" id="WP_406771084.1">
    <property type="nucleotide sequence ID" value="NZ_JBJHZZ010000025.1"/>
</dbReference>
<keyword evidence="1" id="KW-0472">Membrane</keyword>
<evidence type="ECO:0000313" key="3">
    <source>
        <dbReference type="Proteomes" id="UP001623591"/>
    </source>
</evidence>
<evidence type="ECO:0000313" key="2">
    <source>
        <dbReference type="EMBL" id="MFL0248656.1"/>
    </source>
</evidence>
<dbReference type="Proteomes" id="UP001623591">
    <property type="component" value="Unassembled WGS sequence"/>
</dbReference>
<accession>A0ABW8T8J1</accession>
<sequence>MNLRKIILSSLLLSIGLVLHQLVPPILFGMKPDFLLSMMFIAIFLCDDYKLSLVIGLAAGILTAATTSFPAGQLPNIIDKIITSNFVFLLFRVLKFNSQLKISIVSFVGTLISGIVFLGSAYILVGLPGPFLALILGVVIPATAFNIAASIVLYNAANTAVKRIPY</sequence>
<organism evidence="2 3">
    <name type="scientific">Candidatus Clostridium stratigraminis</name>
    <dbReference type="NCBI Taxonomy" id="3381661"/>
    <lineage>
        <taxon>Bacteria</taxon>
        <taxon>Bacillati</taxon>
        <taxon>Bacillota</taxon>
        <taxon>Clostridia</taxon>
        <taxon>Eubacteriales</taxon>
        <taxon>Clostridiaceae</taxon>
        <taxon>Clostridium</taxon>
    </lineage>
</organism>
<dbReference type="Pfam" id="PF17099">
    <property type="entry name" value="TrpP"/>
    <property type="match status" value="1"/>
</dbReference>
<comment type="caution">
    <text evidence="2">The sequence shown here is derived from an EMBL/GenBank/DDBJ whole genome shotgun (WGS) entry which is preliminary data.</text>
</comment>
<feature type="transmembrane region" description="Helical" evidence="1">
    <location>
        <begin position="51"/>
        <end position="71"/>
    </location>
</feature>